<dbReference type="EMBL" id="ADVG01000001">
    <property type="protein sequence ID" value="EFH90751.1"/>
    <property type="molecule type" value="Genomic_DNA"/>
</dbReference>
<dbReference type="GO" id="GO:0008757">
    <property type="term" value="F:S-adenosylmethionine-dependent methyltransferase activity"/>
    <property type="evidence" value="ECO:0007669"/>
    <property type="project" value="InterPro"/>
</dbReference>
<evidence type="ECO:0000313" key="3">
    <source>
        <dbReference type="Proteomes" id="UP000004508"/>
    </source>
</evidence>
<dbReference type="AlphaFoldDB" id="D6TGN9"/>
<reference evidence="2 3" key="1">
    <citation type="journal article" date="2011" name="Stand. Genomic Sci.">
        <title>Non-contiguous finished genome sequence and contextual data of the filamentous soil bacterium Ktedonobacter racemifer type strain (SOSP1-21).</title>
        <authorList>
            <person name="Chang Y.J."/>
            <person name="Land M."/>
            <person name="Hauser L."/>
            <person name="Chertkov O."/>
            <person name="Del Rio T.G."/>
            <person name="Nolan M."/>
            <person name="Copeland A."/>
            <person name="Tice H."/>
            <person name="Cheng J.F."/>
            <person name="Lucas S."/>
            <person name="Han C."/>
            <person name="Goodwin L."/>
            <person name="Pitluck S."/>
            <person name="Ivanova N."/>
            <person name="Ovchinikova G."/>
            <person name="Pati A."/>
            <person name="Chen A."/>
            <person name="Palaniappan K."/>
            <person name="Mavromatis K."/>
            <person name="Liolios K."/>
            <person name="Brettin T."/>
            <person name="Fiebig A."/>
            <person name="Rohde M."/>
            <person name="Abt B."/>
            <person name="Goker M."/>
            <person name="Detter J.C."/>
            <person name="Woyke T."/>
            <person name="Bristow J."/>
            <person name="Eisen J.A."/>
            <person name="Markowitz V."/>
            <person name="Hugenholtz P."/>
            <person name="Kyrpides N.C."/>
            <person name="Klenk H.P."/>
            <person name="Lapidus A."/>
        </authorList>
    </citation>
    <scope>NUCLEOTIDE SEQUENCE [LARGE SCALE GENOMIC DNA]</scope>
    <source>
        <strain evidence="3">DSM 44963</strain>
    </source>
</reference>
<name>D6TGN9_KTERA</name>
<protein>
    <submittedName>
        <fullName evidence="2">Methyltransferase type 11</fullName>
    </submittedName>
</protein>
<dbReference type="Proteomes" id="UP000004508">
    <property type="component" value="Unassembled WGS sequence"/>
</dbReference>
<proteinExistence type="predicted"/>
<dbReference type="OrthoDB" id="9774345at2"/>
<dbReference type="RefSeq" id="WP_007908376.1">
    <property type="nucleotide sequence ID" value="NZ_ADVG01000001.1"/>
</dbReference>
<dbReference type="Pfam" id="PF08241">
    <property type="entry name" value="Methyltransf_11"/>
    <property type="match status" value="1"/>
</dbReference>
<dbReference type="Gene3D" id="3.40.50.150">
    <property type="entry name" value="Vaccinia Virus protein VP39"/>
    <property type="match status" value="1"/>
</dbReference>
<keyword evidence="3" id="KW-1185">Reference proteome</keyword>
<dbReference type="eggNOG" id="COG2227">
    <property type="taxonomic scope" value="Bacteria"/>
</dbReference>
<evidence type="ECO:0000259" key="1">
    <source>
        <dbReference type="Pfam" id="PF08241"/>
    </source>
</evidence>
<gene>
    <name evidence="2" type="ORF">Krac_12385</name>
</gene>
<dbReference type="STRING" id="485913.Krac_12385"/>
<dbReference type="InterPro" id="IPR013216">
    <property type="entry name" value="Methyltransf_11"/>
</dbReference>
<dbReference type="GO" id="GO:0032259">
    <property type="term" value="P:methylation"/>
    <property type="evidence" value="ECO:0007669"/>
    <property type="project" value="UniProtKB-KW"/>
</dbReference>
<feature type="domain" description="Methyltransferase type 11" evidence="1">
    <location>
        <begin position="62"/>
        <end position="161"/>
    </location>
</feature>
<comment type="caution">
    <text evidence="2">The sequence shown here is derived from an EMBL/GenBank/DDBJ whole genome shotgun (WGS) entry which is preliminary data.</text>
</comment>
<organism evidence="2 3">
    <name type="scientific">Ktedonobacter racemifer DSM 44963</name>
    <dbReference type="NCBI Taxonomy" id="485913"/>
    <lineage>
        <taxon>Bacteria</taxon>
        <taxon>Bacillati</taxon>
        <taxon>Chloroflexota</taxon>
        <taxon>Ktedonobacteria</taxon>
        <taxon>Ktedonobacterales</taxon>
        <taxon>Ktedonobacteraceae</taxon>
        <taxon>Ktedonobacter</taxon>
    </lineage>
</organism>
<dbReference type="InterPro" id="IPR029063">
    <property type="entry name" value="SAM-dependent_MTases_sf"/>
</dbReference>
<accession>D6TGN9</accession>
<keyword evidence="2" id="KW-0489">Methyltransferase</keyword>
<dbReference type="PANTHER" id="PTHR43861:SF1">
    <property type="entry name" value="TRANS-ACONITATE 2-METHYLTRANSFERASE"/>
    <property type="match status" value="1"/>
</dbReference>
<keyword evidence="2" id="KW-0808">Transferase</keyword>
<evidence type="ECO:0000313" key="2">
    <source>
        <dbReference type="EMBL" id="EFH90751.1"/>
    </source>
</evidence>
<dbReference type="PANTHER" id="PTHR43861">
    <property type="entry name" value="TRANS-ACONITATE 2-METHYLTRANSFERASE-RELATED"/>
    <property type="match status" value="1"/>
</dbReference>
<sequence length="274" mass="30855">MMGRDSTDLTLEMLNEEVRMIWDANAPFWASYMGAEGNSFHRLLVAPSAERLLALQAGEEVLELACGGGLFVKQMARLGARVVATDFSSVFLELARERVAEFEDQVQFVQVDATHEEEIVALGEQRFDAAVCNMGIMDMAEIDPLMRGLAQVLKPGGRFVFTIMHPCFNSSHVTMGVETRDESGEIITERFLKKTKYLYMEPEKGTGIVGQPLPQYYFHRPLHKLLGSAFRVGFTMDGIEEPAFGGIEEPKARVHWPDFHEFPPVLAVRLRLRQ</sequence>
<dbReference type="InParanoid" id="D6TGN9"/>
<dbReference type="SUPFAM" id="SSF53335">
    <property type="entry name" value="S-adenosyl-L-methionine-dependent methyltransferases"/>
    <property type="match status" value="1"/>
</dbReference>
<dbReference type="CDD" id="cd02440">
    <property type="entry name" value="AdoMet_MTases"/>
    <property type="match status" value="1"/>
</dbReference>